<gene>
    <name evidence="1" type="ORF">PsorP6_006239</name>
</gene>
<organism evidence="1 2">
    <name type="scientific">Peronosclerospora sorghi</name>
    <dbReference type="NCBI Taxonomy" id="230839"/>
    <lineage>
        <taxon>Eukaryota</taxon>
        <taxon>Sar</taxon>
        <taxon>Stramenopiles</taxon>
        <taxon>Oomycota</taxon>
        <taxon>Peronosporomycetes</taxon>
        <taxon>Peronosporales</taxon>
        <taxon>Peronosporaceae</taxon>
        <taxon>Peronosclerospora</taxon>
    </lineage>
</organism>
<accession>A0ACC0W3E6</accession>
<comment type="caution">
    <text evidence="1">The sequence shown here is derived from an EMBL/GenBank/DDBJ whole genome shotgun (WGS) entry which is preliminary data.</text>
</comment>
<dbReference type="EMBL" id="CM047583">
    <property type="protein sequence ID" value="KAI9913254.1"/>
    <property type="molecule type" value="Genomic_DNA"/>
</dbReference>
<reference evidence="1 2" key="1">
    <citation type="journal article" date="2022" name="bioRxiv">
        <title>The genome of the oomycete Peronosclerospora sorghi, a cosmopolitan pathogen of maize and sorghum, is inflated with dispersed pseudogenes.</title>
        <authorList>
            <person name="Fletcher K."/>
            <person name="Martin F."/>
            <person name="Isakeit T."/>
            <person name="Cavanaugh K."/>
            <person name="Magill C."/>
            <person name="Michelmore R."/>
        </authorList>
    </citation>
    <scope>NUCLEOTIDE SEQUENCE [LARGE SCALE GENOMIC DNA]</scope>
    <source>
        <strain evidence="1">P6</strain>
    </source>
</reference>
<protein>
    <submittedName>
        <fullName evidence="1">Uncharacterized protein</fullName>
    </submittedName>
</protein>
<sequence>MPRPELDSSALELFSTALLAHSAKFSTFYTLICAEFAGPAFRHFGERPYIMPFWYNLHFTFGKGKSPLSDVSNPTNSALKSLGFSRLQDYVNLYGTYVTKDILLSLLEVSTFARPTSRTRLVTDTMTRFNLLLPQDGPRHGPIRSPPVQSACHDLRLNVVLVIDMKNRDFVHLLSKNHPNKEDVSLPLRQLNVPSFHPTEDVWSIELTWDRYVLLVFLDVKYRLQHNAMGFLYNFQRRLHQLDWVFPSSLRIHPKTTQDYGDRIFWAVFSVVRCFFIRTIWLHRNKRLYNSDITTS</sequence>
<proteinExistence type="predicted"/>
<evidence type="ECO:0000313" key="1">
    <source>
        <dbReference type="EMBL" id="KAI9913254.1"/>
    </source>
</evidence>
<evidence type="ECO:0000313" key="2">
    <source>
        <dbReference type="Proteomes" id="UP001163321"/>
    </source>
</evidence>
<keyword evidence="2" id="KW-1185">Reference proteome</keyword>
<dbReference type="Proteomes" id="UP001163321">
    <property type="component" value="Chromosome 4"/>
</dbReference>
<name>A0ACC0W3E6_9STRA</name>